<keyword evidence="1" id="KW-0812">Transmembrane</keyword>
<feature type="transmembrane region" description="Helical" evidence="1">
    <location>
        <begin position="204"/>
        <end position="224"/>
    </location>
</feature>
<dbReference type="AlphaFoldDB" id="A0A6N8FX86"/>
<evidence type="ECO:0008006" key="4">
    <source>
        <dbReference type="Google" id="ProtNLM"/>
    </source>
</evidence>
<name>A0A6N8FX86_9CHRO</name>
<accession>A0A6N8FX86</accession>
<keyword evidence="1" id="KW-1133">Transmembrane helix</keyword>
<proteinExistence type="predicted"/>
<reference evidence="2 3" key="1">
    <citation type="journal article" date="2019" name="Front. Microbiol.">
        <title>Genomic Features for Desiccation Tolerance and Sugar Biosynthesis in the Extremophile Gloeocapsopsis sp. UTEX B3054.</title>
        <authorList>
            <person name="Urrejola C."/>
            <person name="Alcorta J."/>
            <person name="Salas L."/>
            <person name="Vasquez M."/>
            <person name="Polz M.F."/>
            <person name="Vicuna R."/>
            <person name="Diez B."/>
        </authorList>
    </citation>
    <scope>NUCLEOTIDE SEQUENCE [LARGE SCALE GENOMIC DNA]</scope>
    <source>
        <strain evidence="2 3">1H9</strain>
    </source>
</reference>
<keyword evidence="3" id="KW-1185">Reference proteome</keyword>
<sequence>MLLVYFCLQSFFWNYTKRYVDTLLLSVTFGLSMSQLIFGAVPETYALAACSIITTYILFWICLQRKKLYFEYWILAGLFSFSVTITNFAQTLICFIALVFYLNRKIRWLTILEYLGVVVSFAFILSIIQKKLFPLARYFFMPSLITTESKHISTLVFEQPLLIAQEVFKSFFLVNFIAPDPFAANDPDFPGFLLLGYFMRPLDYSLIGYAGVILLMCLFSLGFLKNIIHYNIFLVAVCCAVVYNMILHSFFGVTEIFLYSCNVTFPVLLLFFNKSLLKNSYFKIGLVLAITLMTINNFSIIKQIISL</sequence>
<evidence type="ECO:0000313" key="2">
    <source>
        <dbReference type="EMBL" id="MUL36566.1"/>
    </source>
</evidence>
<protein>
    <recommendedName>
        <fullName evidence="4">Glycosyltransferase RgtA/B/C/D-like domain-containing protein</fullName>
    </recommendedName>
</protein>
<feature type="transmembrane region" description="Helical" evidence="1">
    <location>
        <begin position="20"/>
        <end position="38"/>
    </location>
</feature>
<comment type="caution">
    <text evidence="2">The sequence shown here is derived from an EMBL/GenBank/DDBJ whole genome shotgun (WGS) entry which is preliminary data.</text>
</comment>
<dbReference type="EMBL" id="NAPY01000012">
    <property type="protein sequence ID" value="MUL36566.1"/>
    <property type="molecule type" value="Genomic_DNA"/>
</dbReference>
<feature type="transmembrane region" description="Helical" evidence="1">
    <location>
        <begin position="256"/>
        <end position="272"/>
    </location>
</feature>
<feature type="transmembrane region" description="Helical" evidence="1">
    <location>
        <begin position="108"/>
        <end position="128"/>
    </location>
</feature>
<feature type="transmembrane region" description="Helical" evidence="1">
    <location>
        <begin position="44"/>
        <end position="63"/>
    </location>
</feature>
<evidence type="ECO:0000313" key="3">
    <source>
        <dbReference type="Proteomes" id="UP000441797"/>
    </source>
</evidence>
<evidence type="ECO:0000256" key="1">
    <source>
        <dbReference type="SAM" id="Phobius"/>
    </source>
</evidence>
<feature type="transmembrane region" description="Helical" evidence="1">
    <location>
        <begin position="284"/>
        <end position="305"/>
    </location>
</feature>
<dbReference type="Proteomes" id="UP000441797">
    <property type="component" value="Unassembled WGS sequence"/>
</dbReference>
<organism evidence="2 3">
    <name type="scientific">Gloeocapsopsis dulcis AAB1 = 1H9</name>
    <dbReference type="NCBI Taxonomy" id="1433147"/>
    <lineage>
        <taxon>Bacteria</taxon>
        <taxon>Bacillati</taxon>
        <taxon>Cyanobacteriota</taxon>
        <taxon>Cyanophyceae</taxon>
        <taxon>Oscillatoriophycideae</taxon>
        <taxon>Chroococcales</taxon>
        <taxon>Chroococcaceae</taxon>
        <taxon>Gloeocapsopsis</taxon>
        <taxon>Gloeocapsopsis dulcis</taxon>
    </lineage>
</organism>
<gene>
    <name evidence="2" type="ORF">BWI75_09440</name>
</gene>
<keyword evidence="1" id="KW-0472">Membrane</keyword>
<feature type="transmembrane region" description="Helical" evidence="1">
    <location>
        <begin position="231"/>
        <end position="250"/>
    </location>
</feature>
<feature type="transmembrane region" description="Helical" evidence="1">
    <location>
        <begin position="75"/>
        <end position="102"/>
    </location>
</feature>